<dbReference type="EMBL" id="CAJGYO010000002">
    <property type="protein sequence ID" value="CAD6212642.1"/>
    <property type="molecule type" value="Genomic_DNA"/>
</dbReference>
<dbReference type="OrthoDB" id="2093222at2759"/>
<reference evidence="1" key="1">
    <citation type="submission" date="2020-10" db="EMBL/GenBank/DDBJ databases">
        <authorList>
            <person name="Han B."/>
            <person name="Lu T."/>
            <person name="Zhao Q."/>
            <person name="Huang X."/>
            <person name="Zhao Y."/>
        </authorList>
    </citation>
    <scope>NUCLEOTIDE SEQUENCE</scope>
</reference>
<evidence type="ECO:0000313" key="1">
    <source>
        <dbReference type="EMBL" id="CAD6212642.1"/>
    </source>
</evidence>
<dbReference type="AlphaFoldDB" id="A0A811MXC4"/>
<evidence type="ECO:0000313" key="2">
    <source>
        <dbReference type="Proteomes" id="UP000604825"/>
    </source>
</evidence>
<accession>A0A811MXC4</accession>
<gene>
    <name evidence="1" type="ORF">NCGR_LOCUS8414</name>
</gene>
<keyword evidence="2" id="KW-1185">Reference proteome</keyword>
<sequence>MDDDTQGARLMLTRTVCRSGGARAPMRRFVADATNVFLNKWVAEDAVAMDDIRAWPDQAPVALSVVEFWDGKAIEDL</sequence>
<organism evidence="1 2">
    <name type="scientific">Miscanthus lutarioriparius</name>
    <dbReference type="NCBI Taxonomy" id="422564"/>
    <lineage>
        <taxon>Eukaryota</taxon>
        <taxon>Viridiplantae</taxon>
        <taxon>Streptophyta</taxon>
        <taxon>Embryophyta</taxon>
        <taxon>Tracheophyta</taxon>
        <taxon>Spermatophyta</taxon>
        <taxon>Magnoliopsida</taxon>
        <taxon>Liliopsida</taxon>
        <taxon>Poales</taxon>
        <taxon>Poaceae</taxon>
        <taxon>PACMAD clade</taxon>
        <taxon>Panicoideae</taxon>
        <taxon>Andropogonodae</taxon>
        <taxon>Andropogoneae</taxon>
        <taxon>Saccharinae</taxon>
        <taxon>Miscanthus</taxon>
    </lineage>
</organism>
<dbReference type="Pfam" id="PF07224">
    <property type="entry name" value="Chlorophyllase"/>
    <property type="match status" value="1"/>
</dbReference>
<name>A0A811MXC4_9POAL</name>
<comment type="caution">
    <text evidence="1">The sequence shown here is derived from an EMBL/GenBank/DDBJ whole genome shotgun (WGS) entry which is preliminary data.</text>
</comment>
<protein>
    <submittedName>
        <fullName evidence="1">Uncharacterized protein</fullName>
    </submittedName>
</protein>
<proteinExistence type="predicted"/>
<dbReference type="Proteomes" id="UP000604825">
    <property type="component" value="Unassembled WGS sequence"/>
</dbReference>
<dbReference type="InterPro" id="IPR017395">
    <property type="entry name" value="Chlorophyllase-like"/>
</dbReference>